<proteinExistence type="predicted"/>
<protein>
    <submittedName>
        <fullName evidence="2">Uncharacterized protein</fullName>
    </submittedName>
</protein>
<reference evidence="3" key="1">
    <citation type="journal article" date="2019" name="Int. J. Syst. Evol. Microbiol.">
        <title>The Global Catalogue of Microorganisms (GCM) 10K type strain sequencing project: providing services to taxonomists for standard genome sequencing and annotation.</title>
        <authorList>
            <consortium name="The Broad Institute Genomics Platform"/>
            <consortium name="The Broad Institute Genome Sequencing Center for Infectious Disease"/>
            <person name="Wu L."/>
            <person name="Ma J."/>
        </authorList>
    </citation>
    <scope>NUCLEOTIDE SEQUENCE [LARGE SCALE GENOMIC DNA]</scope>
    <source>
        <strain evidence="3">CGMCC 1.15795</strain>
    </source>
</reference>
<accession>A0ABW4QPG9</accession>
<keyword evidence="1" id="KW-1133">Transmembrane helix</keyword>
<dbReference type="Proteomes" id="UP001597197">
    <property type="component" value="Unassembled WGS sequence"/>
</dbReference>
<feature type="transmembrane region" description="Helical" evidence="1">
    <location>
        <begin position="95"/>
        <end position="114"/>
    </location>
</feature>
<dbReference type="RefSeq" id="WP_382311786.1">
    <property type="nucleotide sequence ID" value="NZ_JBHUFD010000001.1"/>
</dbReference>
<keyword evidence="1" id="KW-0472">Membrane</keyword>
<gene>
    <name evidence="2" type="ORF">ACFSDX_03470</name>
</gene>
<keyword evidence="1" id="KW-0812">Transmembrane</keyword>
<organism evidence="2 3">
    <name type="scientific">Hymenobacter bucti</name>
    <dbReference type="NCBI Taxonomy" id="1844114"/>
    <lineage>
        <taxon>Bacteria</taxon>
        <taxon>Pseudomonadati</taxon>
        <taxon>Bacteroidota</taxon>
        <taxon>Cytophagia</taxon>
        <taxon>Cytophagales</taxon>
        <taxon>Hymenobacteraceae</taxon>
        <taxon>Hymenobacter</taxon>
    </lineage>
</organism>
<sequence length="233" mass="26241">MLREYLQYFISFTIGLAIVASLIGLARYRQLPASLRYITLLACFDTSMELTVKFLHDVVKLKSNLFMFPFISIGELALLGLAYRQALQSAAFNRVLPWLLGLFTAYALAVSFSQFGMVRYAVGVATIVNLLMLGLAGFYFRKLLNDLQVEHLLHDPFFLVSIGLTVYGLGNLLIYLSSNYLLAHCSEQLQMIIFWGVRNLFNVVLYLSYCVALWISPTQERVVPAAASTSPRI</sequence>
<feature type="transmembrane region" description="Helical" evidence="1">
    <location>
        <begin position="192"/>
        <end position="215"/>
    </location>
</feature>
<evidence type="ECO:0000256" key="1">
    <source>
        <dbReference type="SAM" id="Phobius"/>
    </source>
</evidence>
<feature type="transmembrane region" description="Helical" evidence="1">
    <location>
        <begin position="66"/>
        <end position="83"/>
    </location>
</feature>
<evidence type="ECO:0000313" key="2">
    <source>
        <dbReference type="EMBL" id="MFD1871469.1"/>
    </source>
</evidence>
<keyword evidence="3" id="KW-1185">Reference proteome</keyword>
<evidence type="ECO:0000313" key="3">
    <source>
        <dbReference type="Proteomes" id="UP001597197"/>
    </source>
</evidence>
<feature type="transmembrane region" description="Helical" evidence="1">
    <location>
        <begin position="152"/>
        <end position="176"/>
    </location>
</feature>
<feature type="transmembrane region" description="Helical" evidence="1">
    <location>
        <begin position="6"/>
        <end position="25"/>
    </location>
</feature>
<dbReference type="EMBL" id="JBHUFD010000001">
    <property type="protein sequence ID" value="MFD1871469.1"/>
    <property type="molecule type" value="Genomic_DNA"/>
</dbReference>
<comment type="caution">
    <text evidence="2">The sequence shown here is derived from an EMBL/GenBank/DDBJ whole genome shotgun (WGS) entry which is preliminary data.</text>
</comment>
<name>A0ABW4QPG9_9BACT</name>
<feature type="transmembrane region" description="Helical" evidence="1">
    <location>
        <begin position="120"/>
        <end position="140"/>
    </location>
</feature>